<evidence type="ECO:0000313" key="1">
    <source>
        <dbReference type="EMBL" id="MBP1325802.1"/>
    </source>
</evidence>
<dbReference type="GO" id="GO:0004061">
    <property type="term" value="F:arylformamidase activity"/>
    <property type="evidence" value="ECO:0007669"/>
    <property type="project" value="InterPro"/>
</dbReference>
<proteinExistence type="predicted"/>
<dbReference type="InterPro" id="IPR037175">
    <property type="entry name" value="KFase_sf"/>
</dbReference>
<comment type="caution">
    <text evidence="1">The sequence shown here is derived from an EMBL/GenBank/DDBJ whole genome shotgun (WGS) entry which is preliminary data.</text>
</comment>
<dbReference type="Pfam" id="PF04199">
    <property type="entry name" value="Cyclase"/>
    <property type="match status" value="1"/>
</dbReference>
<gene>
    <name evidence="1" type="ORF">JOF28_001034</name>
</gene>
<reference evidence="1" key="1">
    <citation type="submission" date="2021-02" db="EMBL/GenBank/DDBJ databases">
        <title>Sequencing the genomes of 1000 actinobacteria strains.</title>
        <authorList>
            <person name="Klenk H.-P."/>
        </authorList>
    </citation>
    <scope>NUCLEOTIDE SEQUENCE</scope>
    <source>
        <strain evidence="1">DSM 22850</strain>
    </source>
</reference>
<dbReference type="SUPFAM" id="SSF102198">
    <property type="entry name" value="Putative cyclase"/>
    <property type="match status" value="1"/>
</dbReference>
<dbReference type="Gene3D" id="3.50.30.50">
    <property type="entry name" value="Putative cyclase"/>
    <property type="match status" value="1"/>
</dbReference>
<protein>
    <submittedName>
        <fullName evidence="1">Kynurenine formamidase</fullName>
    </submittedName>
</protein>
<dbReference type="GO" id="GO:0019441">
    <property type="term" value="P:L-tryptophan catabolic process to kynurenine"/>
    <property type="evidence" value="ECO:0007669"/>
    <property type="project" value="InterPro"/>
</dbReference>
<dbReference type="PANTHER" id="PTHR31118:SF32">
    <property type="entry name" value="KYNURENINE FORMAMIDASE"/>
    <property type="match status" value="1"/>
</dbReference>
<dbReference type="InterPro" id="IPR007325">
    <property type="entry name" value="KFase/CYL"/>
</dbReference>
<dbReference type="AlphaFoldDB" id="A0A940T355"/>
<dbReference type="Proteomes" id="UP000675163">
    <property type="component" value="Unassembled WGS sequence"/>
</dbReference>
<organism evidence="1 2">
    <name type="scientific">Leucobacter exalbidus</name>
    <dbReference type="NCBI Taxonomy" id="662960"/>
    <lineage>
        <taxon>Bacteria</taxon>
        <taxon>Bacillati</taxon>
        <taxon>Actinomycetota</taxon>
        <taxon>Actinomycetes</taxon>
        <taxon>Micrococcales</taxon>
        <taxon>Microbacteriaceae</taxon>
        <taxon>Leucobacter</taxon>
    </lineage>
</organism>
<dbReference type="EMBL" id="JAFIDA010000001">
    <property type="protein sequence ID" value="MBP1325802.1"/>
    <property type="molecule type" value="Genomic_DNA"/>
</dbReference>
<dbReference type="RefSeq" id="WP_209704809.1">
    <property type="nucleotide sequence ID" value="NZ_JAFIDA010000001.1"/>
</dbReference>
<dbReference type="PANTHER" id="PTHR31118">
    <property type="entry name" value="CYCLASE-LIKE PROTEIN 2"/>
    <property type="match status" value="1"/>
</dbReference>
<name>A0A940T355_9MICO</name>
<evidence type="ECO:0000313" key="2">
    <source>
        <dbReference type="Proteomes" id="UP000675163"/>
    </source>
</evidence>
<keyword evidence="2" id="KW-1185">Reference proteome</keyword>
<sequence length="236" mass="24366">MIDLSHSIRTGMTVYPGDPGVRCAQSLTIDADGAAVTAVSLGSHTGTHIDAPAHSIAGGRTIDEVSLGELVGDALVLHLTDRVRAGAPIDTAMLKDELTKFVAVPRIVLLHTGWDRHFASERALEHPYLTREAAAALWERGMRVLGTDALSPDRTASTSDGPVVGGGAGLGLGAAPGIFPVHDVVLGGDGLIVENLRGLERLGSLAKVGFFPLPLTGDGAPVRAVAWAPGEEGPRS</sequence>
<accession>A0A940T355</accession>